<evidence type="ECO:0008006" key="4">
    <source>
        <dbReference type="Google" id="ProtNLM"/>
    </source>
</evidence>
<proteinExistence type="predicted"/>
<keyword evidence="1" id="KW-0812">Transmembrane</keyword>
<dbReference type="InterPro" id="IPR024987">
    <property type="entry name" value="DUF3889"/>
</dbReference>
<comment type="caution">
    <text evidence="2">The sequence shown here is derived from an EMBL/GenBank/DDBJ whole genome shotgun (WGS) entry which is preliminary data.</text>
</comment>
<protein>
    <recommendedName>
        <fullName evidence="4">DUF3889 domain-containing protein</fullName>
    </recommendedName>
</protein>
<dbReference type="OrthoDB" id="2919731at2"/>
<evidence type="ECO:0000256" key="1">
    <source>
        <dbReference type="SAM" id="Phobius"/>
    </source>
</evidence>
<sequence>MKERNLAKPNQNIHESEINDIMQPKLWMLFVAGIMVLLASLTIHPASKAEVQPAENWERLAYTALQDEYEGATLNDYHYIGRTQVNDEQTKDVFRVTVKEGSTLFAAHAEIYFHPVTGHLISINVFRL</sequence>
<dbReference type="Proteomes" id="UP000228754">
    <property type="component" value="Unassembled WGS sequence"/>
</dbReference>
<organism evidence="2 3">
    <name type="scientific">Bacillus pumilus</name>
    <name type="common">Bacillus mesentericus</name>
    <dbReference type="NCBI Taxonomy" id="1408"/>
    <lineage>
        <taxon>Bacteria</taxon>
        <taxon>Bacillati</taxon>
        <taxon>Bacillota</taxon>
        <taxon>Bacilli</taxon>
        <taxon>Bacillales</taxon>
        <taxon>Bacillaceae</taxon>
        <taxon>Bacillus</taxon>
    </lineage>
</organism>
<dbReference type="Pfam" id="PF13028">
    <property type="entry name" value="DUF3889"/>
    <property type="match status" value="1"/>
</dbReference>
<keyword evidence="1" id="KW-0472">Membrane</keyword>
<keyword evidence="1" id="KW-1133">Transmembrane helix</keyword>
<feature type="transmembrane region" description="Helical" evidence="1">
    <location>
        <begin position="26"/>
        <end position="46"/>
    </location>
</feature>
<name>A0A2A5IZE7_BACPU</name>
<gene>
    <name evidence="2" type="ORF">CEY02_04595</name>
</gene>
<reference evidence="2 3" key="1">
    <citation type="submission" date="2017-06" db="EMBL/GenBank/DDBJ databases">
        <title>Draft Genome Sequence of Bacillus sp Strain 36R Isolated from saline sediment at Atanasia, Sonora, Mexico.</title>
        <authorList>
            <person name="Sanchez Diaz R."/>
            <person name="Quiroz Macias M.E."/>
            <person name="Ibarra Gamez J.C."/>
            <person name="Enciso Ibarra J."/>
            <person name="Gomez Gil B."/>
            <person name="Galaviz Silva L."/>
        </authorList>
    </citation>
    <scope>NUCLEOTIDE SEQUENCE [LARGE SCALE GENOMIC DNA]</scope>
    <source>
        <strain evidence="2 3">36R_ATNSAL</strain>
    </source>
</reference>
<evidence type="ECO:0000313" key="3">
    <source>
        <dbReference type="Proteomes" id="UP000228754"/>
    </source>
</evidence>
<dbReference type="EMBL" id="NKHG01000030">
    <property type="protein sequence ID" value="PCK22357.1"/>
    <property type="molecule type" value="Genomic_DNA"/>
</dbReference>
<accession>A0A2A5IZE7</accession>
<evidence type="ECO:0000313" key="2">
    <source>
        <dbReference type="EMBL" id="PCK22357.1"/>
    </source>
</evidence>
<dbReference type="Gene3D" id="3.10.450.390">
    <property type="entry name" value="Protein of unknown function DUF3889"/>
    <property type="match status" value="1"/>
</dbReference>
<dbReference type="AlphaFoldDB" id="A0A2A5IZE7"/>